<dbReference type="EMBL" id="PYHR01000002">
    <property type="protein sequence ID" value="PWD50856.1"/>
    <property type="molecule type" value="Genomic_DNA"/>
</dbReference>
<dbReference type="AlphaFoldDB" id="A0A2U1ZV43"/>
<name>A0A2U1ZV43_9MICO</name>
<proteinExistence type="predicted"/>
<comment type="caution">
    <text evidence="1">The sequence shown here is derived from an EMBL/GenBank/DDBJ whole genome shotgun (WGS) entry which is preliminary data.</text>
</comment>
<dbReference type="RefSeq" id="WP_109229238.1">
    <property type="nucleotide sequence ID" value="NZ_PYHR01000002.1"/>
</dbReference>
<dbReference type="OrthoDB" id="3770379at2"/>
<gene>
    <name evidence="1" type="ORF">C8046_09535</name>
</gene>
<protein>
    <submittedName>
        <fullName evidence="1">Uncharacterized protein</fullName>
    </submittedName>
</protein>
<keyword evidence="2" id="KW-1185">Reference proteome</keyword>
<evidence type="ECO:0000313" key="2">
    <source>
        <dbReference type="Proteomes" id="UP000245166"/>
    </source>
</evidence>
<accession>A0A2U1ZV43</accession>
<evidence type="ECO:0000313" key="1">
    <source>
        <dbReference type="EMBL" id="PWD50856.1"/>
    </source>
</evidence>
<reference evidence="1 2" key="1">
    <citation type="submission" date="2018-03" db="EMBL/GenBank/DDBJ databases">
        <title>Genome assembly of novel Miniimonas species PCH200.</title>
        <authorList>
            <person name="Thakur V."/>
            <person name="Kumar V."/>
            <person name="Singh D."/>
        </authorList>
    </citation>
    <scope>NUCLEOTIDE SEQUENCE [LARGE SCALE GENOMIC DNA]</scope>
    <source>
        <strain evidence="1 2">PCH200</strain>
    </source>
</reference>
<sequence>MSDVDTEITGSPSSIRGTVTWLRDTLAPAVQAAADDLTSARLLASEGWQATAGYAFWSTATRAIRTTDDLESSVRSLADDVDDFATSLERCLEDMRQARNDARDGDLVVNTYIVRDPGPGPAFPTMPTDSADTQAYDTYWQADAAYQAHQEKVRVFIAVRAEADRVDRAYRTACEKLNGDITPGAHASWMVTIGEILGDGVVARYAIDLAQQAHALNTRADELFAMGQQQLDDIANNSGFWDRRYRNISWLPGWLDQSRIEADRLAAQGLMDQADDLRTQAANLEPGRTSRIFRTAGKILGPLGLGLGVYNDWQEGESVEQIAVSQGGSAALGALAGIGAAAGTGALIGSVVPGVGTAVGAVVGTVIGAGVAIFADGAIDSFFENGPDVGEAWNSGVEALGDTAEAIGDFGGSVVSTVGGWFD</sequence>
<dbReference type="Proteomes" id="UP000245166">
    <property type="component" value="Unassembled WGS sequence"/>
</dbReference>
<organism evidence="1 2">
    <name type="scientific">Serinibacter arcticus</name>
    <dbReference type="NCBI Taxonomy" id="1655435"/>
    <lineage>
        <taxon>Bacteria</taxon>
        <taxon>Bacillati</taxon>
        <taxon>Actinomycetota</taxon>
        <taxon>Actinomycetes</taxon>
        <taxon>Micrococcales</taxon>
        <taxon>Beutenbergiaceae</taxon>
        <taxon>Serinibacter</taxon>
    </lineage>
</organism>